<proteinExistence type="predicted"/>
<dbReference type="EMBL" id="GBRD01005837">
    <property type="protein sequence ID" value="JAG59984.1"/>
    <property type="molecule type" value="Transcribed_RNA"/>
</dbReference>
<evidence type="ECO:0000313" key="1">
    <source>
        <dbReference type="EMBL" id="JAG59984.1"/>
    </source>
</evidence>
<reference evidence="1" key="1">
    <citation type="submission" date="2014-09" db="EMBL/GenBank/DDBJ databases">
        <authorList>
            <person name="Magalhaes I.L.F."/>
            <person name="Oliveira U."/>
            <person name="Santos F.R."/>
            <person name="Vidigal T.H.D.A."/>
            <person name="Brescovit A.D."/>
            <person name="Santos A.J."/>
        </authorList>
    </citation>
    <scope>NUCLEOTIDE SEQUENCE</scope>
</reference>
<dbReference type="AlphaFoldDB" id="A0A0K8T378"/>
<sequence length="103" mass="10927">MEKIDSILIHLAGSPGFIGEPSRSPFSIPSAQLPVACSILLTLEAHPVPTLAGYRPDEAHRACAVPWMAGFASTARALFGAAPTSPALRLRSDEKGERKGLNY</sequence>
<organism evidence="1">
    <name type="scientific">Lygus hesperus</name>
    <name type="common">Western plant bug</name>
    <dbReference type="NCBI Taxonomy" id="30085"/>
    <lineage>
        <taxon>Eukaryota</taxon>
        <taxon>Metazoa</taxon>
        <taxon>Ecdysozoa</taxon>
        <taxon>Arthropoda</taxon>
        <taxon>Hexapoda</taxon>
        <taxon>Insecta</taxon>
        <taxon>Pterygota</taxon>
        <taxon>Neoptera</taxon>
        <taxon>Paraneoptera</taxon>
        <taxon>Hemiptera</taxon>
        <taxon>Heteroptera</taxon>
        <taxon>Panheteroptera</taxon>
        <taxon>Cimicomorpha</taxon>
        <taxon>Miridae</taxon>
        <taxon>Mirini</taxon>
        <taxon>Lygus</taxon>
    </lineage>
</organism>
<protein>
    <submittedName>
        <fullName evidence="1">Uncharacterized protein</fullName>
    </submittedName>
</protein>
<name>A0A0K8T378_LYGHE</name>
<accession>A0A0K8T378</accession>